<keyword evidence="3" id="KW-1185">Reference proteome</keyword>
<dbReference type="Proteomes" id="UP000634136">
    <property type="component" value="Unassembled WGS sequence"/>
</dbReference>
<reference evidence="2" key="1">
    <citation type="submission" date="2020-09" db="EMBL/GenBank/DDBJ databases">
        <title>Genome-Enabled Discovery of Anthraquinone Biosynthesis in Senna tora.</title>
        <authorList>
            <person name="Kang S.-H."/>
            <person name="Pandey R.P."/>
            <person name="Lee C.-M."/>
            <person name="Sim J.-S."/>
            <person name="Jeong J.-T."/>
            <person name="Choi B.-S."/>
            <person name="Jung M."/>
            <person name="Ginzburg D."/>
            <person name="Zhao K."/>
            <person name="Won S.Y."/>
            <person name="Oh T.-J."/>
            <person name="Yu Y."/>
            <person name="Kim N.-H."/>
            <person name="Lee O.R."/>
            <person name="Lee T.-H."/>
            <person name="Bashyal P."/>
            <person name="Kim T.-S."/>
            <person name="Lee W.-H."/>
            <person name="Kawkins C."/>
            <person name="Kim C.-K."/>
            <person name="Kim J.S."/>
            <person name="Ahn B.O."/>
            <person name="Rhee S.Y."/>
            <person name="Sohng J.K."/>
        </authorList>
    </citation>
    <scope>NUCLEOTIDE SEQUENCE</scope>
    <source>
        <tissue evidence="2">Leaf</tissue>
    </source>
</reference>
<proteinExistence type="predicted"/>
<dbReference type="InterPro" id="IPR044804">
    <property type="entry name" value="Ribosomal_eL20z-like"/>
</dbReference>
<organism evidence="2 3">
    <name type="scientific">Senna tora</name>
    <dbReference type="NCBI Taxonomy" id="362788"/>
    <lineage>
        <taxon>Eukaryota</taxon>
        <taxon>Viridiplantae</taxon>
        <taxon>Streptophyta</taxon>
        <taxon>Embryophyta</taxon>
        <taxon>Tracheophyta</taxon>
        <taxon>Spermatophyta</taxon>
        <taxon>Magnoliopsida</taxon>
        <taxon>eudicotyledons</taxon>
        <taxon>Gunneridae</taxon>
        <taxon>Pentapetalae</taxon>
        <taxon>rosids</taxon>
        <taxon>fabids</taxon>
        <taxon>Fabales</taxon>
        <taxon>Fabaceae</taxon>
        <taxon>Caesalpinioideae</taxon>
        <taxon>Cassia clade</taxon>
        <taxon>Senna</taxon>
    </lineage>
</organism>
<keyword evidence="1" id="KW-0472">Membrane</keyword>
<evidence type="ECO:0000313" key="3">
    <source>
        <dbReference type="Proteomes" id="UP000634136"/>
    </source>
</evidence>
<dbReference type="AlphaFoldDB" id="A0A835C4F4"/>
<accession>A0A835C4F4</accession>
<dbReference type="GO" id="GO:0005840">
    <property type="term" value="C:ribosome"/>
    <property type="evidence" value="ECO:0007669"/>
    <property type="project" value="UniProtKB-KW"/>
</dbReference>
<protein>
    <submittedName>
        <fullName evidence="2">60S ribosomal protein L18a-like protein</fullName>
    </submittedName>
</protein>
<keyword evidence="2" id="KW-0689">Ribosomal protein</keyword>
<dbReference type="PANTHER" id="PTHR46631:SF4">
    <property type="entry name" value="OS06G0359400 PROTEIN"/>
    <property type="match status" value="1"/>
</dbReference>
<dbReference type="EMBL" id="JAAIUW010000005">
    <property type="protein sequence ID" value="KAF7832304.1"/>
    <property type="molecule type" value="Genomic_DNA"/>
</dbReference>
<keyword evidence="1" id="KW-1133">Transmembrane helix</keyword>
<evidence type="ECO:0000313" key="2">
    <source>
        <dbReference type="EMBL" id="KAF7832304.1"/>
    </source>
</evidence>
<keyword evidence="2" id="KW-0687">Ribonucleoprotein</keyword>
<dbReference type="OrthoDB" id="1304551at2759"/>
<dbReference type="PANTHER" id="PTHR46631">
    <property type="entry name" value="60S RIBOSOMAL PROTEIN L18A-LIKE"/>
    <property type="match status" value="1"/>
</dbReference>
<gene>
    <name evidence="2" type="ORF">G2W53_014637</name>
</gene>
<name>A0A835C4F4_9FABA</name>
<comment type="caution">
    <text evidence="2">The sequence shown here is derived from an EMBL/GenBank/DDBJ whole genome shotgun (WGS) entry which is preliminary data.</text>
</comment>
<feature type="transmembrane region" description="Helical" evidence="1">
    <location>
        <begin position="6"/>
        <end position="25"/>
    </location>
</feature>
<keyword evidence="1" id="KW-0812">Transmembrane</keyword>
<feature type="transmembrane region" description="Helical" evidence="1">
    <location>
        <begin position="37"/>
        <end position="56"/>
    </location>
</feature>
<evidence type="ECO:0000256" key="1">
    <source>
        <dbReference type="SAM" id="Phobius"/>
    </source>
</evidence>
<sequence>MKSHFGFILGFFLAIPWYVGTLILLCVRIDYREKPGFLACSIAAAITTAVTIIIAATKGSRA</sequence>